<dbReference type="EMBL" id="NPIC01000001">
    <property type="protein sequence ID" value="RDL40930.1"/>
    <property type="molecule type" value="Genomic_DNA"/>
</dbReference>
<reference evidence="2 3" key="1">
    <citation type="journal article" date="2018" name="IMA Fungus">
        <title>IMA Genome-F 9: Draft genome sequence of Annulohypoxylon stygium, Aspergillus mulundensis, Berkeleyomyces basicola (syn. Thielaviopsis basicola), Ceratocystis smalleyi, two Cercospora beticola strains, Coleophoma cylindrospora, Fusarium fracticaudum, Phialophora cf. hyalina, and Morchella septimelata.</title>
        <authorList>
            <person name="Wingfield B.D."/>
            <person name="Bills G.F."/>
            <person name="Dong Y."/>
            <person name="Huang W."/>
            <person name="Nel W.J."/>
            <person name="Swalarsk-Parry B.S."/>
            <person name="Vaghefi N."/>
            <person name="Wilken P.M."/>
            <person name="An Z."/>
            <person name="de Beer Z.W."/>
            <person name="De Vos L."/>
            <person name="Chen L."/>
            <person name="Duong T.A."/>
            <person name="Gao Y."/>
            <person name="Hammerbacher A."/>
            <person name="Kikkert J.R."/>
            <person name="Li Y."/>
            <person name="Li H."/>
            <person name="Li K."/>
            <person name="Li Q."/>
            <person name="Liu X."/>
            <person name="Ma X."/>
            <person name="Naidoo K."/>
            <person name="Pethybridge S.J."/>
            <person name="Sun J."/>
            <person name="Steenkamp E.T."/>
            <person name="van der Nest M.A."/>
            <person name="van Wyk S."/>
            <person name="Wingfield M.J."/>
            <person name="Xiong C."/>
            <person name="Yue Q."/>
            <person name="Zhang X."/>
        </authorList>
    </citation>
    <scope>NUCLEOTIDE SEQUENCE [LARGE SCALE GENOMIC DNA]</scope>
    <source>
        <strain evidence="2 3">BP 5553</strain>
    </source>
</reference>
<dbReference type="AlphaFoldDB" id="A0A370TZJ8"/>
<feature type="compositionally biased region" description="Polar residues" evidence="1">
    <location>
        <begin position="415"/>
        <end position="436"/>
    </location>
</feature>
<proteinExistence type="predicted"/>
<keyword evidence="3" id="KW-1185">Reference proteome</keyword>
<comment type="caution">
    <text evidence="2">The sequence shown here is derived from an EMBL/GenBank/DDBJ whole genome shotgun (WGS) entry which is preliminary data.</text>
</comment>
<name>A0A370TZJ8_9HELO</name>
<sequence length="516" mass="58871">MSSNPERDKNPNNHSDSSDPENRNPFIKFRQFADAQIGSLLQGIVGLPSAFSKDPSHHNTRWADFDQELRRRDELQARQRQLKEADPGRPNQHQQISEEEREEEIPVKTWQARETSSNTNRDTSGEMDENAARDIPLYSPVSKSLFAHLHHCGDNEPDWKPSNFWNSLTGRLLPEYWPFKLRAEQCSSDAMRTIQYLAYNELNGTQTFCSDYSLLPYLLFSPYSPVKLSTSTQPGLSSIPWDLAFEDLIRTTHGSPVSSSSLQPSFFHFHPAMVRADKAVHGMSWIQKLYESNLLQQKEARMVQQRVYWPSPWSRPSLETVKSGDNEGETEQDMYDHFLRWVSSPTAVVDAVGSVFKDSDGLFNKLMALDTPEGKQALREMLDSKVAKSVTEMLEELERLGSASRSREGQDDTVFKTSTKPSPLQDRPNSVLSTDSPQEKNRVVSTSTSSERRTNEDGSVETTVTVWKRFADGRESCTTTHHCEDPAAIMDWEGAQVEKQPVENTERKTKRGWFWN</sequence>
<evidence type="ECO:0000256" key="1">
    <source>
        <dbReference type="SAM" id="MobiDB-lite"/>
    </source>
</evidence>
<feature type="region of interest" description="Disordered" evidence="1">
    <location>
        <begin position="398"/>
        <end position="460"/>
    </location>
</feature>
<dbReference type="OrthoDB" id="4586300at2759"/>
<evidence type="ECO:0000313" key="3">
    <source>
        <dbReference type="Proteomes" id="UP000254866"/>
    </source>
</evidence>
<feature type="region of interest" description="Disordered" evidence="1">
    <location>
        <begin position="1"/>
        <end position="26"/>
    </location>
</feature>
<feature type="compositionally biased region" description="Basic and acidic residues" evidence="1">
    <location>
        <begin position="1"/>
        <end position="22"/>
    </location>
</feature>
<dbReference type="GeneID" id="43593758"/>
<organism evidence="2 3">
    <name type="scientific">Venustampulla echinocandica</name>
    <dbReference type="NCBI Taxonomy" id="2656787"/>
    <lineage>
        <taxon>Eukaryota</taxon>
        <taxon>Fungi</taxon>
        <taxon>Dikarya</taxon>
        <taxon>Ascomycota</taxon>
        <taxon>Pezizomycotina</taxon>
        <taxon>Leotiomycetes</taxon>
        <taxon>Helotiales</taxon>
        <taxon>Pleuroascaceae</taxon>
        <taxon>Venustampulla</taxon>
    </lineage>
</organism>
<dbReference type="Proteomes" id="UP000254866">
    <property type="component" value="Unassembled WGS sequence"/>
</dbReference>
<feature type="compositionally biased region" description="Basic and acidic residues" evidence="1">
    <location>
        <begin position="78"/>
        <end position="87"/>
    </location>
</feature>
<dbReference type="RefSeq" id="XP_031873586.1">
    <property type="nucleotide sequence ID" value="XM_032009532.1"/>
</dbReference>
<gene>
    <name evidence="2" type="ORF">BP5553_00909</name>
</gene>
<feature type="compositionally biased region" description="Polar residues" evidence="1">
    <location>
        <begin position="112"/>
        <end position="122"/>
    </location>
</feature>
<accession>A0A370TZJ8</accession>
<feature type="region of interest" description="Disordered" evidence="1">
    <location>
        <begin position="78"/>
        <end position="128"/>
    </location>
</feature>
<feature type="compositionally biased region" description="Basic and acidic residues" evidence="1">
    <location>
        <begin position="405"/>
        <end position="414"/>
    </location>
</feature>
<evidence type="ECO:0000313" key="2">
    <source>
        <dbReference type="EMBL" id="RDL40930.1"/>
    </source>
</evidence>
<protein>
    <submittedName>
        <fullName evidence="2">Uncharacterized protein</fullName>
    </submittedName>
</protein>
<feature type="region of interest" description="Disordered" evidence="1">
    <location>
        <begin position="494"/>
        <end position="516"/>
    </location>
</feature>